<keyword evidence="9" id="KW-1185">Reference proteome</keyword>
<feature type="transmembrane region" description="Helical" evidence="7">
    <location>
        <begin position="84"/>
        <end position="101"/>
    </location>
</feature>
<dbReference type="GO" id="GO:0022857">
    <property type="term" value="F:transmembrane transporter activity"/>
    <property type="evidence" value="ECO:0007669"/>
    <property type="project" value="InterPro"/>
</dbReference>
<feature type="transmembrane region" description="Helical" evidence="7">
    <location>
        <begin position="360"/>
        <end position="380"/>
    </location>
</feature>
<keyword evidence="4 7" id="KW-0812">Transmembrane</keyword>
<feature type="transmembrane region" description="Helical" evidence="7">
    <location>
        <begin position="464"/>
        <end position="483"/>
    </location>
</feature>
<evidence type="ECO:0000256" key="2">
    <source>
        <dbReference type="ARBA" id="ARBA00022448"/>
    </source>
</evidence>
<evidence type="ECO:0000256" key="6">
    <source>
        <dbReference type="ARBA" id="ARBA00023136"/>
    </source>
</evidence>
<gene>
    <name evidence="8" type="ORF">EZH22_27970</name>
</gene>
<dbReference type="Proteomes" id="UP000596427">
    <property type="component" value="Chromosome"/>
</dbReference>
<dbReference type="InterPro" id="IPR006726">
    <property type="entry name" value="PHBA_efflux_AaeB/fusaric-R"/>
</dbReference>
<evidence type="ECO:0000256" key="5">
    <source>
        <dbReference type="ARBA" id="ARBA00022989"/>
    </source>
</evidence>
<keyword evidence="2" id="KW-0813">Transport</keyword>
<evidence type="ECO:0000256" key="3">
    <source>
        <dbReference type="ARBA" id="ARBA00022475"/>
    </source>
</evidence>
<name>A0A974PNR4_9HYPH</name>
<evidence type="ECO:0000256" key="1">
    <source>
        <dbReference type="ARBA" id="ARBA00004651"/>
    </source>
</evidence>
<sequence>MKLPSARDWLFSTKAFTAAMLALYVALAMDLPRPYWAMTTVYVVSHPLTGATTSKALYRMFGTLIGATGAVVLVPAFVSAPELLSLAVAAWVGGLLYLALLDRTPRSYVFMLAAYTLPIIALPTVTAPETIFDVALARSEEIILGILCASLVGALVFPVSVGPAFAARVGGWLRDAGAWAGEVLRGEVTDEAVPLVRQKLAADVAALDALILQLAHDPEARAFAREAGELRGRLLLLLPVLSSLNDRMRAITREEAMGSARDDLVALAREIADWIGGAPDTPERLRARIAELTPNPGTRSDWPSLLHANLCARLKELVDLWQDCLALRRQVVGDPAAGHWAPALHHRPILGTARHHDQGLLLFSTAFAGLATLTASLIWIASGWPGGANFVAMAAVACCFFGAQDRPAPFLWMMVVWGTAAQLIAGILLFTVVPRVHDFAMLVLVLAPPFLLVGALIPRPELGIVTLLLAATGSGSLSVQSHYNADFTVYVNESLAVTGGFLFAWIWALATKPFGAEITARRLVRSGWADLAACAAGTRLQDHRVLVSRTLDRLGLLVPRLASGAIDDGLATDGLRDLRIGYNVLDLQRDRRALPGAAKDTINAVLAGVAGHFRTQQKAGAVLLPPAGLLTHVDEAIRAVLAQRAGQAADNALQALVGLRQALFPGATAPLLPPARGAVAPSLLAAE</sequence>
<feature type="transmembrane region" description="Helical" evidence="7">
    <location>
        <begin position="495"/>
        <end position="515"/>
    </location>
</feature>
<feature type="transmembrane region" description="Helical" evidence="7">
    <location>
        <begin position="142"/>
        <end position="166"/>
    </location>
</feature>
<evidence type="ECO:0000256" key="4">
    <source>
        <dbReference type="ARBA" id="ARBA00022692"/>
    </source>
</evidence>
<protein>
    <submittedName>
        <fullName evidence="8">FUSC family protein</fullName>
    </submittedName>
</protein>
<keyword evidence="6 7" id="KW-0472">Membrane</keyword>
<keyword evidence="5 7" id="KW-1133">Transmembrane helix</keyword>
<dbReference type="PANTHER" id="PTHR30509:SF9">
    <property type="entry name" value="MULTIDRUG RESISTANCE PROTEIN MDTO"/>
    <property type="match status" value="1"/>
</dbReference>
<organism evidence="8 9">
    <name type="scientific">Xanthobacter dioxanivorans</name>
    <dbReference type="NCBI Taxonomy" id="2528964"/>
    <lineage>
        <taxon>Bacteria</taxon>
        <taxon>Pseudomonadati</taxon>
        <taxon>Pseudomonadota</taxon>
        <taxon>Alphaproteobacteria</taxon>
        <taxon>Hyphomicrobiales</taxon>
        <taxon>Xanthobacteraceae</taxon>
        <taxon>Xanthobacter</taxon>
    </lineage>
</organism>
<dbReference type="EMBL" id="CP063362">
    <property type="protein sequence ID" value="QRG06696.1"/>
    <property type="molecule type" value="Genomic_DNA"/>
</dbReference>
<dbReference type="PANTHER" id="PTHR30509">
    <property type="entry name" value="P-HYDROXYBENZOIC ACID EFFLUX PUMP SUBUNIT-RELATED"/>
    <property type="match status" value="1"/>
</dbReference>
<dbReference type="RefSeq" id="WP_203193602.1">
    <property type="nucleotide sequence ID" value="NZ_CP063362.1"/>
</dbReference>
<evidence type="ECO:0000313" key="9">
    <source>
        <dbReference type="Proteomes" id="UP000596427"/>
    </source>
</evidence>
<reference evidence="8 9" key="1">
    <citation type="submission" date="2020-10" db="EMBL/GenBank/DDBJ databases">
        <title>Degradation of 1,4-Dioxane by Xanthobacter sp. YN2, via a Novel Group-2 Soluble Di-Iron Monooxygenase.</title>
        <authorList>
            <person name="Ma F."/>
            <person name="Wang Y."/>
            <person name="Yang J."/>
            <person name="Guo H."/>
            <person name="Su D."/>
            <person name="Yu L."/>
        </authorList>
    </citation>
    <scope>NUCLEOTIDE SEQUENCE [LARGE SCALE GENOMIC DNA]</scope>
    <source>
        <strain evidence="8 9">YN2</strain>
    </source>
</reference>
<accession>A0A974PNR4</accession>
<evidence type="ECO:0000256" key="7">
    <source>
        <dbReference type="SAM" id="Phobius"/>
    </source>
</evidence>
<proteinExistence type="predicted"/>
<keyword evidence="3" id="KW-1003">Cell membrane</keyword>
<dbReference type="GO" id="GO:0005886">
    <property type="term" value="C:plasma membrane"/>
    <property type="evidence" value="ECO:0007669"/>
    <property type="project" value="UniProtKB-SubCell"/>
</dbReference>
<evidence type="ECO:0000313" key="8">
    <source>
        <dbReference type="EMBL" id="QRG06696.1"/>
    </source>
</evidence>
<feature type="transmembrane region" description="Helical" evidence="7">
    <location>
        <begin position="410"/>
        <end position="433"/>
    </location>
</feature>
<feature type="transmembrane region" description="Helical" evidence="7">
    <location>
        <begin position="108"/>
        <end position="127"/>
    </location>
</feature>
<dbReference type="KEGG" id="xdi:EZH22_27970"/>
<feature type="transmembrane region" description="Helical" evidence="7">
    <location>
        <begin position="439"/>
        <end position="457"/>
    </location>
</feature>
<dbReference type="AlphaFoldDB" id="A0A974PNR4"/>
<comment type="subcellular location">
    <subcellularLocation>
        <location evidence="1">Cell membrane</location>
        <topology evidence="1">Multi-pass membrane protein</topology>
    </subcellularLocation>
</comment>
<dbReference type="Pfam" id="PF04632">
    <property type="entry name" value="FUSC"/>
    <property type="match status" value="1"/>
</dbReference>
<feature type="transmembrane region" description="Helical" evidence="7">
    <location>
        <begin position="9"/>
        <end position="29"/>
    </location>
</feature>
<feature type="transmembrane region" description="Helical" evidence="7">
    <location>
        <begin position="60"/>
        <end position="78"/>
    </location>
</feature>